<dbReference type="RefSeq" id="WP_124077796.1">
    <property type="nucleotide sequence ID" value="NZ_UWPJ01000006.1"/>
</dbReference>
<evidence type="ECO:0000256" key="1">
    <source>
        <dbReference type="SAM" id="MobiDB-lite"/>
    </source>
</evidence>
<dbReference type="EMBL" id="UWPJ01000006">
    <property type="protein sequence ID" value="VCU68560.1"/>
    <property type="molecule type" value="Genomic_DNA"/>
</dbReference>
<dbReference type="PANTHER" id="PTHR38690">
    <property type="entry name" value="PROTEASE-RELATED"/>
    <property type="match status" value="1"/>
</dbReference>
<name>A0A3P4AYP0_9BURK</name>
<dbReference type="InterPro" id="IPR011836">
    <property type="entry name" value="YhdP"/>
</dbReference>
<evidence type="ECO:0000313" key="5">
    <source>
        <dbReference type="Proteomes" id="UP000277294"/>
    </source>
</evidence>
<proteinExistence type="predicted"/>
<evidence type="ECO:0000256" key="2">
    <source>
        <dbReference type="SAM" id="Phobius"/>
    </source>
</evidence>
<keyword evidence="2" id="KW-0472">Membrane</keyword>
<sequence length="1353" mass="144631">MSSAGAFLFFVRIDLSSLYRVVVRPLLWLVLGVYFLLAVALVALRYAVLPNIDEYRPAIERMVGQALGTAVNIGRIDAEWRGLHPSLELSAVQVRGPAGQPGLELPRVSAILSWRSLLAFAPRTLRLQLEAPRFDIRRDAAGRYWVAGLPFDPGAGGDSRAGLKWLLAQREIVIRGAQVRWTDERRGAPPLVFDNAVFVMQNAGLRHRAALRAQPPAELGAGLDARAEFTHRWFTLDASDPASWQGSLYLDTGHAELAGWQRWVDLPGRPQAGSGAMRAWLTYDRGKLRSGTVDAALDEARLQLVDGLPVLGVAQASGRASVVAADGGYRLDVTGLQASTDDGLVLAPTVLRAAWRPGRAGEAAATELDAAGVDLDAGRRLADRLPLSEAQRAMLAKLRPQGRIETLHLAWRGAPDRPEDFQAKAAFSGLSIAAAPEPAVNDGEHPQRPGFSNLSGTLEADARGGRVDIDARNAVLSFPGVFAAPDLPMDTLQAGAAAARQEDGSWTVRLERLDFARSGVSGSFNGTWSSRGKSPAGTLDLRGGLGRADVRQIHLYIPLVVGDDVRTWLRQALLAGQARDVDVRLRGDLDTFPFANDKSGEFRVAGKVRDVTLDYLPEPFAEGGVWPRLEELAGEFVFDRASMAVDVRSGRVRVDRETSVALGRTRATIADLEHAPRLAIDGETRGAAPAFLAFVKRSPVGRMIDGVLDEASASGNFTVPLSLRIPLDAHEEEVEVKGEVRLAGNDFHLMPRVPAFSRLSGVVGFDNHGISLRDVGGMALGGPVRLSGGPQADGSSELRAQGTAEGAALTLWWNAPGMARIAGHAAYRATVRIKPARQPELLVESDLVGLSVDLPAPLGKTAQERRPSRLEWGATAPARGQSKGDWFAGSLGPAVNLHVERDFDDRGDVGQVRGAVGIRRAATIMGPGLGVSAELDEVDLDQLGKIAAEFAPMAGKGGEGAAAAPELPLNRISLAAQSLRVHGRQFDKVKLYAVKQPAGAGPQWRADVESTQLAGQLAWSMTEDGAAPTRLTARLSRLVVDGRLEGQDRARFLGDAEPEDEVVPEIDLVAEHVELFGKELGRLEVQAQSSDRGREWRLRKLSLKTPEAELDGTGVWKVAPGGHPASRRVMSLDAVLKLADAGKFLERMGVRGTMAGGAGTLAAQVSWRGLPYSLDIPSLSGTVALALDKGQFLKADPGIAKLLGVLSLQSLPRRVTLDFRDIFSEGFAYDTIRAHARIANGVAHTDDFKMNGVNATVVIAGDADLEKETQKLHVVVVPKLDAGAASLLYGLAVNPAVGLSVFLAQLLLKDPLSQVLAYQYEVSGSWSDPQVAKVQGSGRRSVDAPDSTGEGGR</sequence>
<feature type="transmembrane region" description="Helical" evidence="2">
    <location>
        <begin position="26"/>
        <end position="48"/>
    </location>
</feature>
<feature type="region of interest" description="Disordered" evidence="1">
    <location>
        <begin position="1329"/>
        <end position="1353"/>
    </location>
</feature>
<dbReference type="Pfam" id="PF13116">
    <property type="entry name" value="YhdP"/>
    <property type="match status" value="1"/>
</dbReference>
<dbReference type="InterPro" id="IPR025263">
    <property type="entry name" value="YhdP_central"/>
</dbReference>
<keyword evidence="2" id="KW-1133">Transmembrane helix</keyword>
<protein>
    <recommendedName>
        <fullName evidence="3">YhdP central domain-containing protein</fullName>
    </recommendedName>
</protein>
<keyword evidence="5" id="KW-1185">Reference proteome</keyword>
<dbReference type="OrthoDB" id="8521382at2"/>
<evidence type="ECO:0000259" key="3">
    <source>
        <dbReference type="Pfam" id="PF13116"/>
    </source>
</evidence>
<gene>
    <name evidence="4" type="ORF">PIGHUM_00617</name>
</gene>
<feature type="domain" description="YhdP central" evidence="3">
    <location>
        <begin position="18"/>
        <end position="1331"/>
    </location>
</feature>
<organism evidence="4 5">
    <name type="scientific">Pigmentiphaga humi</name>
    <dbReference type="NCBI Taxonomy" id="2478468"/>
    <lineage>
        <taxon>Bacteria</taxon>
        <taxon>Pseudomonadati</taxon>
        <taxon>Pseudomonadota</taxon>
        <taxon>Betaproteobacteria</taxon>
        <taxon>Burkholderiales</taxon>
        <taxon>Alcaligenaceae</taxon>
        <taxon>Pigmentiphaga</taxon>
    </lineage>
</organism>
<keyword evidence="2" id="KW-0812">Transmembrane</keyword>
<dbReference type="NCBIfam" id="TIGR02099">
    <property type="entry name" value="YhdP family protein"/>
    <property type="match status" value="1"/>
</dbReference>
<feature type="region of interest" description="Disordered" evidence="1">
    <location>
        <begin position="438"/>
        <end position="457"/>
    </location>
</feature>
<dbReference type="Proteomes" id="UP000277294">
    <property type="component" value="Unassembled WGS sequence"/>
</dbReference>
<dbReference type="PANTHER" id="PTHR38690:SF1">
    <property type="entry name" value="PROTEASE"/>
    <property type="match status" value="1"/>
</dbReference>
<accession>A0A3P4AYP0</accession>
<reference evidence="4 5" key="1">
    <citation type="submission" date="2018-10" db="EMBL/GenBank/DDBJ databases">
        <authorList>
            <person name="Criscuolo A."/>
        </authorList>
    </citation>
    <scope>NUCLEOTIDE SEQUENCE [LARGE SCALE GENOMIC DNA]</scope>
    <source>
        <strain evidence="4">DnA1</strain>
    </source>
</reference>
<evidence type="ECO:0000313" key="4">
    <source>
        <dbReference type="EMBL" id="VCU68560.1"/>
    </source>
</evidence>